<name>A0A939G4N9_9BACT</name>
<gene>
    <name evidence="2" type="ORF">J2I48_12550</name>
</gene>
<sequence>MNPYILFLFGWLRAGLLSACPVCEKRQPKGFAGITHGTGPESPLDYWILYGAIAIVMLTFILFIWYVIKPKTRETCCPHHTF</sequence>
<proteinExistence type="predicted"/>
<dbReference type="EMBL" id="JAFMYU010000008">
    <property type="protein sequence ID" value="MBO0931831.1"/>
    <property type="molecule type" value="Genomic_DNA"/>
</dbReference>
<dbReference type="AlphaFoldDB" id="A0A939G4N9"/>
<evidence type="ECO:0000313" key="2">
    <source>
        <dbReference type="EMBL" id="MBO0931831.1"/>
    </source>
</evidence>
<dbReference type="RefSeq" id="WP_207335790.1">
    <property type="nucleotide sequence ID" value="NZ_JAFMYU010000008.1"/>
</dbReference>
<keyword evidence="1" id="KW-0472">Membrane</keyword>
<reference evidence="2 3" key="1">
    <citation type="submission" date="2021-03" db="EMBL/GenBank/DDBJ databases">
        <title>Fibrella sp. HMF5036 genome sequencing and assembly.</title>
        <authorList>
            <person name="Kang H."/>
            <person name="Kim H."/>
            <person name="Bae S."/>
            <person name="Joh K."/>
        </authorList>
    </citation>
    <scope>NUCLEOTIDE SEQUENCE [LARGE SCALE GENOMIC DNA]</scope>
    <source>
        <strain evidence="2 3">HMF5036</strain>
    </source>
</reference>
<accession>A0A939G4N9</accession>
<keyword evidence="3" id="KW-1185">Reference proteome</keyword>
<feature type="transmembrane region" description="Helical" evidence="1">
    <location>
        <begin position="47"/>
        <end position="68"/>
    </location>
</feature>
<dbReference type="Proteomes" id="UP000664795">
    <property type="component" value="Unassembled WGS sequence"/>
</dbReference>
<comment type="caution">
    <text evidence="2">The sequence shown here is derived from an EMBL/GenBank/DDBJ whole genome shotgun (WGS) entry which is preliminary data.</text>
</comment>
<protein>
    <submittedName>
        <fullName evidence="2">Uncharacterized protein</fullName>
    </submittedName>
</protein>
<organism evidence="2 3">
    <name type="scientific">Fibrella aquatilis</name>
    <dbReference type="NCBI Taxonomy" id="2817059"/>
    <lineage>
        <taxon>Bacteria</taxon>
        <taxon>Pseudomonadati</taxon>
        <taxon>Bacteroidota</taxon>
        <taxon>Cytophagia</taxon>
        <taxon>Cytophagales</taxon>
        <taxon>Spirosomataceae</taxon>
        <taxon>Fibrella</taxon>
    </lineage>
</organism>
<keyword evidence="1" id="KW-0812">Transmembrane</keyword>
<evidence type="ECO:0000256" key="1">
    <source>
        <dbReference type="SAM" id="Phobius"/>
    </source>
</evidence>
<keyword evidence="1" id="KW-1133">Transmembrane helix</keyword>
<evidence type="ECO:0000313" key="3">
    <source>
        <dbReference type="Proteomes" id="UP000664795"/>
    </source>
</evidence>